<sequence>MLLAALLGGTSCASKTPIPKKAESRKSPQVQVINWRWYQSSDLFFVAEGKIKNVCKEDLDQVKVVFSLYDKEGNLLKNESADIKSKTLGPGKVSLFRVAATVHPKACLARVDFRDFYGDFLTVDRKGESILKPMTTP</sequence>
<dbReference type="KEGG" id="slp:Slip_2152"/>
<dbReference type="EMBL" id="CP002048">
    <property type="protein sequence ID" value="ADI02894.1"/>
    <property type="molecule type" value="Genomic_DNA"/>
</dbReference>
<name>D7CJ16_SYNLT</name>
<dbReference type="Proteomes" id="UP000000378">
    <property type="component" value="Chromosome"/>
</dbReference>
<reference evidence="2" key="1">
    <citation type="journal article" date="2010" name="Stand. Genomic Sci.">
        <title>Complete genome sequence of Syntrophothermus lipocalidus type strain (TGB-C1T).</title>
        <authorList>
            <consortium name="US DOE Joint Genome Institute (JGI-PGF)"/>
            <person name="Djao O."/>
            <person name="Zhang X."/>
            <person name="Lucas S."/>
            <person name="Lapidus A."/>
            <person name="Glavina Del Rio T."/>
            <person name="Nolan M."/>
            <person name="Tice H."/>
            <person name="Cheng J."/>
            <person name="Han C."/>
            <person name="Tapia R."/>
            <person name="Goodwin L."/>
            <person name="Pitluck S."/>
            <person name="Liolios K."/>
            <person name="Ivanova N."/>
            <person name="Mavromatis K."/>
            <person name="Mikhailova N."/>
            <person name="Ovchinnikova G."/>
            <person name="Pati A."/>
            <person name="Brambilla E."/>
            <person name="Chen A."/>
            <person name="Palaniappan K."/>
            <person name="Land M."/>
            <person name="Hauser L."/>
            <person name="Chang Y."/>
            <person name="Jeffries C."/>
            <person name="Rohde M."/>
            <person name="Sikorski J."/>
            <person name="Spring S."/>
            <person name="Goker M."/>
            <person name="Detter J."/>
            <person name="Woyke T."/>
            <person name="Bristow J."/>
            <person name="Eisen J."/>
            <person name="Markowitz V."/>
            <person name="Hugenholtz P."/>
            <person name="Kyrpides N."/>
            <person name="Klenk H."/>
        </authorList>
    </citation>
    <scope>NUCLEOTIDE SEQUENCE [LARGE SCALE GENOMIC DNA]</scope>
    <source>
        <strain evidence="2">DSM 12680 / TGB-C1</strain>
    </source>
</reference>
<dbReference type="AlphaFoldDB" id="D7CJ16"/>
<reference evidence="1 2" key="2">
    <citation type="journal article" date="2010" name="Stand. Genomic Sci.">
        <title>Complete genome sequence of Syntrophothermus lipocalidus type strain (TGB-C1).</title>
        <authorList>
            <person name="Djao O.D."/>
            <person name="Zhang X."/>
            <person name="Lucas S."/>
            <person name="Lapidus A."/>
            <person name="Del Rio T.G."/>
            <person name="Nolan M."/>
            <person name="Tice H."/>
            <person name="Cheng J.F."/>
            <person name="Han C."/>
            <person name="Tapia R."/>
            <person name="Goodwin L."/>
            <person name="Pitluck S."/>
            <person name="Liolios K."/>
            <person name="Ivanova N."/>
            <person name="Mavromatis K."/>
            <person name="Mikhailova N."/>
            <person name="Ovchinnikova G."/>
            <person name="Pati A."/>
            <person name="Brambilla E."/>
            <person name="Chen A."/>
            <person name="Palaniappan K."/>
            <person name="Land M."/>
            <person name="Hauser L."/>
            <person name="Chang Y.J."/>
            <person name="Jeffries C.D."/>
            <person name="Rohde M."/>
            <person name="Sikorski J."/>
            <person name="Spring S."/>
            <person name="Goker M."/>
            <person name="Detter J.C."/>
            <person name="Woyke T."/>
            <person name="Bristow J."/>
            <person name="Eisen J.A."/>
            <person name="Markowitz V."/>
            <person name="Hugenholtz P."/>
            <person name="Kyrpides N.C."/>
            <person name="Klenk H.P."/>
        </authorList>
    </citation>
    <scope>NUCLEOTIDE SEQUENCE [LARGE SCALE GENOMIC DNA]</scope>
    <source>
        <strain evidence="2">DSM 12680 / TGB-C1</strain>
    </source>
</reference>
<proteinExistence type="predicted"/>
<dbReference type="InterPro" id="IPR047676">
    <property type="entry name" value="FxLYD_dom"/>
</dbReference>
<accession>D7CJ16</accession>
<keyword evidence="2" id="KW-1185">Reference proteome</keyword>
<dbReference type="HOGENOM" id="CLU_1864154_0_0_9"/>
<organism evidence="1 2">
    <name type="scientific">Syntrophothermus lipocalidus (strain DSM 12680 / TGB-C1)</name>
    <dbReference type="NCBI Taxonomy" id="643648"/>
    <lineage>
        <taxon>Bacteria</taxon>
        <taxon>Bacillati</taxon>
        <taxon>Bacillota</taxon>
        <taxon>Clostridia</taxon>
        <taxon>Eubacteriales</taxon>
        <taxon>Syntrophomonadaceae</taxon>
        <taxon>Syntrophothermus</taxon>
    </lineage>
</organism>
<evidence type="ECO:0000313" key="1">
    <source>
        <dbReference type="EMBL" id="ADI02894.1"/>
    </source>
</evidence>
<dbReference type="NCBIfam" id="NF038353">
    <property type="entry name" value="FxLYD_dom"/>
    <property type="match status" value="1"/>
</dbReference>
<evidence type="ECO:0000313" key="2">
    <source>
        <dbReference type="Proteomes" id="UP000000378"/>
    </source>
</evidence>
<gene>
    <name evidence="1" type="ordered locus">Slip_2152</name>
</gene>
<protein>
    <submittedName>
        <fullName evidence="1">Uncharacterized protein</fullName>
    </submittedName>
</protein>